<organism evidence="5 6">
    <name type="scientific">Kribbella sandramycini</name>
    <dbReference type="NCBI Taxonomy" id="60450"/>
    <lineage>
        <taxon>Bacteria</taxon>
        <taxon>Bacillati</taxon>
        <taxon>Actinomycetota</taxon>
        <taxon>Actinomycetes</taxon>
        <taxon>Propionibacteriales</taxon>
        <taxon>Kribbellaceae</taxon>
        <taxon>Kribbella</taxon>
    </lineage>
</organism>
<feature type="domain" description="DUF4097" evidence="3">
    <location>
        <begin position="146"/>
        <end position="258"/>
    </location>
</feature>
<keyword evidence="6" id="KW-1185">Reference proteome</keyword>
<evidence type="ECO:0000256" key="2">
    <source>
        <dbReference type="SAM" id="Phobius"/>
    </source>
</evidence>
<evidence type="ECO:0000259" key="3">
    <source>
        <dbReference type="Pfam" id="PF13349"/>
    </source>
</evidence>
<feature type="region of interest" description="Disordered" evidence="1">
    <location>
        <begin position="176"/>
        <end position="208"/>
    </location>
</feature>
<feature type="transmembrane region" description="Helical" evidence="2">
    <location>
        <begin position="18"/>
        <end position="35"/>
    </location>
</feature>
<evidence type="ECO:0000313" key="7">
    <source>
        <dbReference type="Proteomes" id="UP000553957"/>
    </source>
</evidence>
<dbReference type="Proteomes" id="UP000553957">
    <property type="component" value="Unassembled WGS sequence"/>
</dbReference>
<dbReference type="Proteomes" id="UP000534306">
    <property type="component" value="Unassembled WGS sequence"/>
</dbReference>
<keyword evidence="2" id="KW-1133">Transmembrane helix</keyword>
<evidence type="ECO:0000313" key="6">
    <source>
        <dbReference type="Proteomes" id="UP000534306"/>
    </source>
</evidence>
<feature type="compositionally biased region" description="Polar residues" evidence="1">
    <location>
        <begin position="198"/>
        <end position="208"/>
    </location>
</feature>
<dbReference type="InterPro" id="IPR025164">
    <property type="entry name" value="Toastrack_DUF4097"/>
</dbReference>
<accession>A0A7Y4L7C0</accession>
<protein>
    <submittedName>
        <fullName evidence="5">DUF4097 family beta strand repeat protein</fullName>
    </submittedName>
</protein>
<evidence type="ECO:0000313" key="4">
    <source>
        <dbReference type="EMBL" id="MBB6567212.1"/>
    </source>
</evidence>
<name>A0A7Y4L7C0_9ACTN</name>
<feature type="compositionally biased region" description="Polar residues" evidence="1">
    <location>
        <begin position="178"/>
        <end position="190"/>
    </location>
</feature>
<dbReference type="Gene3D" id="2.160.20.120">
    <property type="match status" value="1"/>
</dbReference>
<dbReference type="RefSeq" id="WP_171679047.1">
    <property type="nucleotide sequence ID" value="NZ_BAAAGT010000023.1"/>
</dbReference>
<keyword evidence="2" id="KW-0812">Transmembrane</keyword>
<gene>
    <name evidence="4" type="ORF">HNR71_002849</name>
    <name evidence="5" type="ORF">HPO96_36450</name>
</gene>
<evidence type="ECO:0000313" key="5">
    <source>
        <dbReference type="EMBL" id="NOL45750.1"/>
    </source>
</evidence>
<sequence>MSDGQGRPASTMSAERRYGIAISVALILGGIYWALTGATEGSKTEHSSYDVDGQTLLVEGSSATVEVRSGEGDQLKVERRFERNALGSDPKAEYKNGTLKLKNGSCGFMSFGCETTYVLTVPSDVQLTVRNESGKILASGLPGGAELKTSSGKIEAHDIGGTLRMESSSGRIEAAGLTASSVTTETSSGDTELEFVSPPQSIDSQASSGDVEIVLPEGSETYKVDTVTSSGDNAPNVKADASSTRTITVKTSSGDVAVEYRR</sequence>
<keyword evidence="2" id="KW-0472">Membrane</keyword>
<comment type="caution">
    <text evidence="5">The sequence shown here is derived from an EMBL/GenBank/DDBJ whole genome shotgun (WGS) entry which is preliminary data.</text>
</comment>
<proteinExistence type="predicted"/>
<dbReference type="AlphaFoldDB" id="A0A7Y4L7C0"/>
<dbReference type="Pfam" id="PF13349">
    <property type="entry name" value="DUF4097"/>
    <property type="match status" value="1"/>
</dbReference>
<dbReference type="EMBL" id="JABJRC010000016">
    <property type="protein sequence ID" value="NOL45750.1"/>
    <property type="molecule type" value="Genomic_DNA"/>
</dbReference>
<dbReference type="EMBL" id="JACHKF010000001">
    <property type="protein sequence ID" value="MBB6567212.1"/>
    <property type="molecule type" value="Genomic_DNA"/>
</dbReference>
<evidence type="ECO:0000256" key="1">
    <source>
        <dbReference type="SAM" id="MobiDB-lite"/>
    </source>
</evidence>
<reference evidence="4 7" key="2">
    <citation type="submission" date="2020-08" db="EMBL/GenBank/DDBJ databases">
        <title>Sequencing the genomes of 1000 actinobacteria strains.</title>
        <authorList>
            <person name="Klenk H.-P."/>
        </authorList>
    </citation>
    <scope>NUCLEOTIDE SEQUENCE [LARGE SCALE GENOMIC DNA]</scope>
    <source>
        <strain evidence="4 7">DSM 15626</strain>
    </source>
</reference>
<reference evidence="5 6" key="1">
    <citation type="submission" date="2020-05" db="EMBL/GenBank/DDBJ databases">
        <title>Genome sequence of Kribbella sandramycini ATCC 39419.</title>
        <authorList>
            <person name="Maclea K.S."/>
            <person name="Fair J.L."/>
        </authorList>
    </citation>
    <scope>NUCLEOTIDE SEQUENCE [LARGE SCALE GENOMIC DNA]</scope>
    <source>
        <strain evidence="5 6">ATCC 39419</strain>
    </source>
</reference>